<evidence type="ECO:0000313" key="3">
    <source>
        <dbReference type="Proteomes" id="UP000183954"/>
    </source>
</evidence>
<dbReference type="OrthoDB" id="1798117at2"/>
<keyword evidence="1" id="KW-1133">Transmembrane helix</keyword>
<evidence type="ECO:0000313" key="2">
    <source>
        <dbReference type="EMBL" id="SHI97234.1"/>
    </source>
</evidence>
<dbReference type="Proteomes" id="UP000183954">
    <property type="component" value="Unassembled WGS sequence"/>
</dbReference>
<feature type="transmembrane region" description="Helical" evidence="1">
    <location>
        <begin position="61"/>
        <end position="82"/>
    </location>
</feature>
<sequence>MQKIKDRYLLTVVTGLLALAGVTLFDNLSKRLGYSKRTYRETAAGLFVPSRFYSKSKNGQILGFIMNGVASIFGAGLLTSLITKTGRDLYALKGIVSGVTHGAFLMAIQSSLPWNKMKPKDATSNLSYVLTNAFYGLICGTTIAKLGDDSLFDVEPANDYIKPTIKTSEELDGKYRMFPEINLNHIETRLH</sequence>
<reference evidence="3" key="1">
    <citation type="submission" date="2016-11" db="EMBL/GenBank/DDBJ databases">
        <authorList>
            <person name="Varghese N."/>
            <person name="Submissions S."/>
        </authorList>
    </citation>
    <scope>NUCLEOTIDE SEQUENCE [LARGE SCALE GENOMIC DNA]</scope>
    <source>
        <strain evidence="3">DSM 15449</strain>
    </source>
</reference>
<dbReference type="STRING" id="1121420.SAMN02746098_04945"/>
<keyword evidence="1" id="KW-0472">Membrane</keyword>
<gene>
    <name evidence="2" type="ORF">SAMN02746098_04945</name>
</gene>
<protein>
    <submittedName>
        <fullName evidence="2">Uncharacterized protein</fullName>
    </submittedName>
</protein>
<accession>A0A1M6FHN3</accession>
<organism evidence="2 3">
    <name type="scientific">Desulfosporosinus lacus DSM 15449</name>
    <dbReference type="NCBI Taxonomy" id="1121420"/>
    <lineage>
        <taxon>Bacteria</taxon>
        <taxon>Bacillati</taxon>
        <taxon>Bacillota</taxon>
        <taxon>Clostridia</taxon>
        <taxon>Eubacteriales</taxon>
        <taxon>Desulfitobacteriaceae</taxon>
        <taxon>Desulfosporosinus</taxon>
    </lineage>
</organism>
<dbReference type="AlphaFoldDB" id="A0A1M6FHN3"/>
<proteinExistence type="predicted"/>
<feature type="transmembrane region" description="Helical" evidence="1">
    <location>
        <begin position="89"/>
        <end position="108"/>
    </location>
</feature>
<keyword evidence="1" id="KW-0812">Transmembrane</keyword>
<dbReference type="EMBL" id="FQXJ01000031">
    <property type="protein sequence ID" value="SHI97234.1"/>
    <property type="molecule type" value="Genomic_DNA"/>
</dbReference>
<keyword evidence="3" id="KW-1185">Reference proteome</keyword>
<name>A0A1M6FHN3_9FIRM</name>
<evidence type="ECO:0000256" key="1">
    <source>
        <dbReference type="SAM" id="Phobius"/>
    </source>
</evidence>
<dbReference type="RefSeq" id="WP_073033044.1">
    <property type="nucleotide sequence ID" value="NZ_FQXJ01000031.1"/>
</dbReference>